<accession>A0A8S5N7P4</accession>
<keyword evidence="1" id="KW-0175">Coiled coil</keyword>
<dbReference type="Pfam" id="PF18814">
    <property type="entry name" value="PBECR5"/>
    <property type="match status" value="1"/>
</dbReference>
<feature type="domain" description="Barnase-EndoU-ColicinE5/D-RelE like" evidence="4">
    <location>
        <begin position="1468"/>
        <end position="1546"/>
    </location>
</feature>
<dbReference type="InterPro" id="IPR040998">
    <property type="entry name" value="PBECR5"/>
</dbReference>
<feature type="coiled-coil region" evidence="1">
    <location>
        <begin position="1209"/>
        <end position="1243"/>
    </location>
</feature>
<protein>
    <submittedName>
        <fullName evidence="5">Nuclease</fullName>
    </submittedName>
</protein>
<evidence type="ECO:0000259" key="3">
    <source>
        <dbReference type="Pfam" id="PF18812"/>
    </source>
</evidence>
<feature type="coiled-coil region" evidence="1">
    <location>
        <begin position="1437"/>
        <end position="1464"/>
    </location>
</feature>
<evidence type="ECO:0000259" key="4">
    <source>
        <dbReference type="Pfam" id="PF18814"/>
    </source>
</evidence>
<dbReference type="Pfam" id="PF18812">
    <property type="entry name" value="PBECR3"/>
    <property type="match status" value="1"/>
</dbReference>
<feature type="compositionally biased region" description="Polar residues" evidence="2">
    <location>
        <begin position="760"/>
        <end position="780"/>
    </location>
</feature>
<sequence>MAYSAATRAFKAINSARDDIEKRRKKEGESFTYEPWAVPSEEEQSIRAAQVNQRYADIAQNGPDAAAIAGREAMKNLQAQQKYLQYQREMEEQRNNRLLQNGFTQGDIDASNMYRNASSAQKSALENIYTAQSMTPSVGDRYRGYTTSDYMANQFKKDNSVDDEAYKNLMAGYKAYRAQQALAAQDSYSGITDEQKKELSQIGETQSTSGILNGITGKTKQSQQEAQNLADQFKKKYGIDDATYSTWQGMNDQEQAEKEAEEEASKSGKRTYSQELDYAENMFKTKGKNNSDSLRSDISKYSSMASEAKMQRSSGLAESASNIQTDFGEQAQKNADSFRESLKKKYGLNDNDIDDLVYYGQELDDYSNRQQQKQEAYNNVHQGSTAKNILGGIKNTATALTLNPYAGIGAIGETAKYYGGGYRDKKSPMNVNSVAFGASNATTDYQSSTQEALNNKSKVLGILYGAGMSTIESAETGTLGGAVDGAGLGARVARSALSLAPFGANAYASSISQNVADKNQSQGKAMANALASAGVEVATEIASADKFWDIFKNHNATARKKIIDFLVSSGIEGSEEVVGDIADNFIDAALNGKNSEYNQSVRDYMKQGMSREEAKKQATKDTLADTANSFVTGALSGAMGAGIATASGYANDAYNSKTMFDGYTKEDYAQWAEGLDTDPTHYKNASTAQSAEMAKSLAEKMAQEDNATPRQKRELYEYYQDMQNTEMEAAAESEEKENRKDKIEGIKNKVGSFFGRNEATEGQQAAEQTNTTESADTQKTAMVEPQNVPEEHRTQSTDIEPNDAYAKMAAAQNGEELRNAYQEAVHSTNEETRERADSDLQIVSGMLQKRGISAEEIESAKISTEDAYAAGYSGQEISENVPANVKIAYNDGQKQAIEDRARQTLEARDSVKRTAAKQITDGARTIIEANYKDGMNASAYNDVMSSAINAGRTGMSYENYLKKAGSSVSIVGEDLAKKAYAAGLQVSVNDAVKEAARSMSEKTGVKSFGTGTFTDARSNTSEAFSGASVMQAVAKMTGLNVVLTDQNFREGENGYYKSGNSTIYINSERAENAASTLFHEVGEFASVWNQKEYAGVVSDIMKASQDVLGTRAFNNIRQKYVNAYLGEEGKTDADVDKEMANDLIYQFLGNEKGMNKLMDQIDQNHGYKEAKSIKQKLADWVGHMVESIKNFLSDLNPNSYQRKMAEANLQNYEELQDSIARSIANAEKNYSAAQTQNQQTTGTDSDVRHAYEISTDEDLAEMAKEVSNGTYDGASSLVINEHIPAKLAEKIEDIVGFSVDDYSNTISVNGIKHILKRHGEKGTADHSMSNYEDIGRIGYAVDHAEKVWPSDEKGSREYKDSDNKPSQKVVIQSKIGNGYYYVVEAVPNSNKKTLGVVTAYINKKDTSPVVANTNKGPVLDVQNALRQNVSNDNLSQDARMSKQIQEVQDEISDTKEKKDLTGDEKIEKTEDFIAVHNLTMDQLMKDINMGGFPSHSIAIIRSAMQHTRYGDVSVIFNRDTIDPERSSANKVYGGDAWTPTFPGIEYDVNEDKYYSVMHSVDDAMKGKVPEYLRVEAKKFNTPGMSSTAEEGGVDAVVEKAKDNYGMKAAYLASKGETIEDQVRQKEVRKYDDEKANRFDKMEEAIAPVEDEFLKDRSTLSVRDMLRKYGDRIQQAYEAYAETVPEDQKKRWTGRVKRANEKAFFAHNVIDDITNAIDYYNNGNESHTENERDTAAIEKQIDRKVDPEGYDAWLRETYDGLIRDEGIYNGKDPFTASGNRKSFRQTHYAVTLENIVRAMNEAGTKAVGTFGGASAVREEAIKNFSSVDEMHQNEGMLRTMDQDEYKKMEGEYIDQIGKIAHRIMRTGDNSFIQADNAANAILDAVRTRKTAAGIEKVLKSYGMNVYEGVGNDILNLIHKISEMPTEYFEAKPQRAVGLDEIAMVVAPNTITNEQTKALNKNGIPFQTYEAGNEDARHQVIENLQDVRFSRSVQDSEGRNLSEGQQEFFKDSKLRDEYGRLLVMYHGTPQGGFTVFKPDISYFTANRDYAEEYARASSGNSRVNYTHDPEHKVYEVYLNAKKPFDTRDPKVRKVWEQEFFGKYSRTPLTDRGLLDWTDGYDIWDFIDDNDLDYDAVLLDEGSVPNGNGGTKWRGISYTVRDKNQIKNVDNKTPTDDSDIRRDIGIDDYVTDRELWSDYYDTKKSLIEVLRSGNEILKHSDIDKTAVRRIAREIKEQYHSNIDVNELAENLAKVFRYAQGQNYIDYDDLATVISEVASPVIDGSVTKVGADEFKQFKNALQGVTYNLDSKQEAEVISAFGSWGNFRKAIPGVKFTRDGSGVSLDGVWNTLVQETGYVLDMDTSSNDMPLALVDAYNAMKPEYQNAFGEDATQAAQDVAMEIVARYYQYSAGQEKLKLKAKQKQELLDQARRMAASNAEYRKKIKQEYQKRYEEELSKVRQSGGRSETVSKQVTRLRAKNARTVASIREQQKRKDELRMLKTPVKSLMDMLTGPTDKKHVPALVQTPVLQLASAFDFVPQTVRETADGKFSIRILESRDINADGSYSYKWRTIHTDSRADAIAQYKKAMEENGLGSAENKSWQENLRAIQDLYQQDEGDDWFERSELKQGLDKELGEKLGEILRKNQGTISIAQLSSDELKTLNAVVRNVLHSINQMNRMYSQPSQQVSDIAHMAMDRTTSGVKGRREHFKPVASLVNTLTLDHAVAETYFHGIFGGEETDPITKTLYRAEDQKSRDIHQAQDYMTDVCNRLATEKEMENWMKETKNYYGLDLTTTQIMSLYELSKRPDAQQHKIGGFVADESNREKVSGQRIPVHLTNEQIKEITDTLTPQQKQMADAMQHYLAHQCAEQGNETCMQLYGYEKFVDEHYFPMTTDKNTIATRDSNVTQGAINAIKNSGFTKDITPEADNPLVLRDIFMVYADHVAQMATYHAWAAPLQDLIRFFNYNEKAYVEREDGQKFAFRNSVKDAIDYFYGKKGQEYFVKLISSINDREKSSFVGGDFYDMLTGHAKTAATLGNGRVIAQQPTAIFRAGEMISYEYLYAGIVGKYRKEAAELRDRTSDIFWLKNQGNIDGYITQSLVSTITGVKTTREKILDFAGKLASKADEITWAAMYRAVYAEQVDKLGKEKIGTKEFEDAVNDRYSDIVRRTQVYDSVITRSQFMRSPDKANRMMSAFMAEPVKTYNMILRDMIDISQATDERQVKKAVAHLARITAPALLITHVANAVAQSFMDAFRSAGDPDDEDKDFLRRFMDAMGFGNWLDEDASFGDKLEEFLSGNLVDNMDLLSNIPMVAQYWDATKEGVKSVLGESTYSSDSDLSMSGVKNFFKAVKAIVNPGEKMTTYGKVAALTRAFSDLSGYPLYAAQRDVVAIYNTLLGRTFEQLPVLQKTTKYTPKRQAKLDVYTAALESGGDYKKAVEDAVAQGNDYKAISSGISDTYKDTYLALKETNPNEAIKMKNRLVTLYVYLSDKAGTNKDKTTSEKTKYYSDNIDKWK</sequence>
<feature type="coiled-coil region" evidence="1">
    <location>
        <begin position="2409"/>
        <end position="2439"/>
    </location>
</feature>
<feature type="compositionally biased region" description="Polar residues" evidence="2">
    <location>
        <begin position="202"/>
        <end position="227"/>
    </location>
</feature>
<evidence type="ECO:0000256" key="2">
    <source>
        <dbReference type="SAM" id="MobiDB-lite"/>
    </source>
</evidence>
<proteinExistence type="predicted"/>
<feature type="region of interest" description="Disordered" evidence="2">
    <location>
        <begin position="199"/>
        <end position="227"/>
    </location>
</feature>
<dbReference type="EMBL" id="BK015088">
    <property type="protein sequence ID" value="DAD90516.1"/>
    <property type="molecule type" value="Genomic_DNA"/>
</dbReference>
<dbReference type="InterPro" id="IPR041301">
    <property type="entry name" value="PBECR3"/>
</dbReference>
<evidence type="ECO:0000313" key="5">
    <source>
        <dbReference type="EMBL" id="DAD90516.1"/>
    </source>
</evidence>
<feature type="region of interest" description="Disordered" evidence="2">
    <location>
        <begin position="751"/>
        <end position="801"/>
    </location>
</feature>
<organism evidence="5">
    <name type="scientific">Myoviridae sp. ctiBE32</name>
    <dbReference type="NCBI Taxonomy" id="2826685"/>
    <lineage>
        <taxon>Viruses</taxon>
        <taxon>Duplodnaviria</taxon>
        <taxon>Heunggongvirae</taxon>
        <taxon>Uroviricota</taxon>
        <taxon>Caudoviricetes</taxon>
    </lineage>
</organism>
<feature type="region of interest" description="Disordered" evidence="2">
    <location>
        <begin position="251"/>
        <end position="273"/>
    </location>
</feature>
<feature type="compositionally biased region" description="Basic and acidic residues" evidence="2">
    <location>
        <begin position="255"/>
        <end position="266"/>
    </location>
</feature>
<name>A0A8S5N7P4_9CAUD</name>
<feature type="domain" description="Phage-Barnase-EndoU-ColicinE5/D-RelE like nuclease 3" evidence="3">
    <location>
        <begin position="1286"/>
        <end position="1404"/>
    </location>
</feature>
<reference evidence="5" key="1">
    <citation type="journal article" date="2021" name="Proc. Natl. Acad. Sci. U.S.A.">
        <title>A Catalog of Tens of Thousands of Viruses from Human Metagenomes Reveals Hidden Associations with Chronic Diseases.</title>
        <authorList>
            <person name="Tisza M.J."/>
            <person name="Buck C.B."/>
        </authorList>
    </citation>
    <scope>NUCLEOTIDE SEQUENCE</scope>
    <source>
        <strain evidence="5">CtiBE32</strain>
    </source>
</reference>
<evidence type="ECO:0000256" key="1">
    <source>
        <dbReference type="SAM" id="Coils"/>
    </source>
</evidence>